<dbReference type="OrthoDB" id="8732661at2"/>
<dbReference type="GO" id="GO:0007584">
    <property type="term" value="P:response to nutrient"/>
    <property type="evidence" value="ECO:0007669"/>
    <property type="project" value="TreeGrafter"/>
</dbReference>
<evidence type="ECO:0000313" key="6">
    <source>
        <dbReference type="Proteomes" id="UP000320390"/>
    </source>
</evidence>
<evidence type="ECO:0000256" key="1">
    <source>
        <dbReference type="ARBA" id="ARBA00001964"/>
    </source>
</evidence>
<dbReference type="SMART" id="SM00861">
    <property type="entry name" value="Transket_pyr"/>
    <property type="match status" value="1"/>
</dbReference>
<dbReference type="InterPro" id="IPR029061">
    <property type="entry name" value="THDP-binding"/>
</dbReference>
<evidence type="ECO:0000313" key="5">
    <source>
        <dbReference type="EMBL" id="QDV06074.1"/>
    </source>
</evidence>
<gene>
    <name evidence="5" type="ORF">Poly30_15780</name>
</gene>
<keyword evidence="6" id="KW-1185">Reference proteome</keyword>
<comment type="cofactor">
    <cofactor evidence="1">
        <name>thiamine diphosphate</name>
        <dbReference type="ChEBI" id="CHEBI:58937"/>
    </cofactor>
</comment>
<dbReference type="InterPro" id="IPR033248">
    <property type="entry name" value="Transketolase_C"/>
</dbReference>
<dbReference type="InterPro" id="IPR005475">
    <property type="entry name" value="Transketolase-like_Pyr-bd"/>
</dbReference>
<dbReference type="GO" id="GO:0009083">
    <property type="term" value="P:branched-chain amino acid catabolic process"/>
    <property type="evidence" value="ECO:0007669"/>
    <property type="project" value="TreeGrafter"/>
</dbReference>
<dbReference type="PANTHER" id="PTHR42980:SF1">
    <property type="entry name" value="2-OXOISOVALERATE DEHYDROGENASE SUBUNIT BETA, MITOCHONDRIAL"/>
    <property type="match status" value="1"/>
</dbReference>
<feature type="domain" description="Transketolase-like pyrimidine-binding" evidence="4">
    <location>
        <begin position="4"/>
        <end position="179"/>
    </location>
</feature>
<dbReference type="EC" id="1.2.4.4" evidence="2"/>
<dbReference type="SUPFAM" id="SSF52922">
    <property type="entry name" value="TK C-terminal domain-like"/>
    <property type="match status" value="1"/>
</dbReference>
<dbReference type="Proteomes" id="UP000320390">
    <property type="component" value="Chromosome"/>
</dbReference>
<dbReference type="PANTHER" id="PTHR42980">
    <property type="entry name" value="2-OXOISOVALERATE DEHYDROGENASE SUBUNIT BETA-RELATED"/>
    <property type="match status" value="1"/>
</dbReference>
<dbReference type="FunFam" id="3.40.50.920:FF:000001">
    <property type="entry name" value="Pyruvate dehydrogenase E1 beta subunit"/>
    <property type="match status" value="1"/>
</dbReference>
<dbReference type="FunFam" id="3.40.50.970:FF:000001">
    <property type="entry name" value="Pyruvate dehydrogenase E1 beta subunit"/>
    <property type="match status" value="1"/>
</dbReference>
<protein>
    <recommendedName>
        <fullName evidence="2">3-methyl-2-oxobutanoate dehydrogenase (2-methylpropanoyl-transferring)</fullName>
        <ecNumber evidence="2">1.2.4.4</ecNumber>
    </recommendedName>
</protein>
<dbReference type="Pfam" id="PF02780">
    <property type="entry name" value="Transketolase_C"/>
    <property type="match status" value="1"/>
</dbReference>
<proteinExistence type="predicted"/>
<evidence type="ECO:0000259" key="4">
    <source>
        <dbReference type="SMART" id="SM00861"/>
    </source>
</evidence>
<evidence type="ECO:0000256" key="3">
    <source>
        <dbReference type="ARBA" id="ARBA00023002"/>
    </source>
</evidence>
<dbReference type="AlphaFoldDB" id="A0A518EPR0"/>
<dbReference type="GO" id="GO:0003863">
    <property type="term" value="F:branched-chain 2-oxo acid dehydrogenase activity"/>
    <property type="evidence" value="ECO:0007669"/>
    <property type="project" value="UniProtKB-EC"/>
</dbReference>
<dbReference type="InterPro" id="IPR009014">
    <property type="entry name" value="Transketo_C/PFOR_II"/>
</dbReference>
<keyword evidence="3 5" id="KW-0560">Oxidoreductase</keyword>
<sequence>MANLTLIQAVNDGLKTAMRADESVVMFGEDVGPKGGVFLATEGLTAEFGKGRCFDTPLSEDGIIGTAIGMAMNGLRPVAEIQFQDFIFPAFDQIVSEAAKLRYRSGGQYTAPMVIRTPYGGGIRGGLYHSQSGEAYFAHTAGLKVVIPSTPHDAKGLLLASIQDPDPVLFMEPKALYRSVKGEVPEGEYTVDLSTLRTVREGRDVTVYCYGAMVPVVEKAAAQAKEQRGIDCLIIDLRTLLPLDEEGVIEAAKQTGRVVVVHEAPRFCGYGAEISAMIAERCIEYMEAPVKRVTGFDTPFPNTLEHHYLPDERRVLDAIEAVYDF</sequence>
<accession>A0A518EPR0</accession>
<dbReference type="Gene3D" id="3.40.50.970">
    <property type="match status" value="1"/>
</dbReference>
<organism evidence="5 6">
    <name type="scientific">Saltatorellus ferox</name>
    <dbReference type="NCBI Taxonomy" id="2528018"/>
    <lineage>
        <taxon>Bacteria</taxon>
        <taxon>Pseudomonadati</taxon>
        <taxon>Planctomycetota</taxon>
        <taxon>Planctomycetia</taxon>
        <taxon>Planctomycetia incertae sedis</taxon>
        <taxon>Saltatorellus</taxon>
    </lineage>
</organism>
<dbReference type="Gene3D" id="3.40.50.920">
    <property type="match status" value="1"/>
</dbReference>
<dbReference type="CDD" id="cd07036">
    <property type="entry name" value="TPP_PYR_E1-PDHc-beta_like"/>
    <property type="match status" value="1"/>
</dbReference>
<reference evidence="5 6" key="1">
    <citation type="submission" date="2019-02" db="EMBL/GenBank/DDBJ databases">
        <title>Deep-cultivation of Planctomycetes and their phenomic and genomic characterization uncovers novel biology.</title>
        <authorList>
            <person name="Wiegand S."/>
            <person name="Jogler M."/>
            <person name="Boedeker C."/>
            <person name="Pinto D."/>
            <person name="Vollmers J."/>
            <person name="Rivas-Marin E."/>
            <person name="Kohn T."/>
            <person name="Peeters S.H."/>
            <person name="Heuer A."/>
            <person name="Rast P."/>
            <person name="Oberbeckmann S."/>
            <person name="Bunk B."/>
            <person name="Jeske O."/>
            <person name="Meyerdierks A."/>
            <person name="Storesund J.E."/>
            <person name="Kallscheuer N."/>
            <person name="Luecker S."/>
            <person name="Lage O.M."/>
            <person name="Pohl T."/>
            <person name="Merkel B.J."/>
            <person name="Hornburger P."/>
            <person name="Mueller R.-W."/>
            <person name="Bruemmer F."/>
            <person name="Labrenz M."/>
            <person name="Spormann A.M."/>
            <person name="Op den Camp H."/>
            <person name="Overmann J."/>
            <person name="Amann R."/>
            <person name="Jetten M.S.M."/>
            <person name="Mascher T."/>
            <person name="Medema M.H."/>
            <person name="Devos D.P."/>
            <person name="Kaster A.-K."/>
            <person name="Ovreas L."/>
            <person name="Rohde M."/>
            <person name="Galperin M.Y."/>
            <person name="Jogler C."/>
        </authorList>
    </citation>
    <scope>NUCLEOTIDE SEQUENCE [LARGE SCALE GENOMIC DNA]</scope>
    <source>
        <strain evidence="5 6">Poly30</strain>
    </source>
</reference>
<evidence type="ECO:0000256" key="2">
    <source>
        <dbReference type="ARBA" id="ARBA00012277"/>
    </source>
</evidence>
<dbReference type="EMBL" id="CP036434">
    <property type="protein sequence ID" value="QDV06074.1"/>
    <property type="molecule type" value="Genomic_DNA"/>
</dbReference>
<dbReference type="SUPFAM" id="SSF52518">
    <property type="entry name" value="Thiamin diphosphate-binding fold (THDP-binding)"/>
    <property type="match status" value="1"/>
</dbReference>
<dbReference type="RefSeq" id="WP_145195939.1">
    <property type="nucleotide sequence ID" value="NZ_CP036434.1"/>
</dbReference>
<dbReference type="Pfam" id="PF02779">
    <property type="entry name" value="Transket_pyr"/>
    <property type="match status" value="1"/>
</dbReference>
<name>A0A518EPR0_9BACT</name>